<feature type="coiled-coil region" evidence="2">
    <location>
        <begin position="637"/>
        <end position="664"/>
    </location>
</feature>
<dbReference type="GO" id="GO:0005737">
    <property type="term" value="C:cytoplasm"/>
    <property type="evidence" value="ECO:0007669"/>
    <property type="project" value="TreeGrafter"/>
</dbReference>
<keyword evidence="2" id="KW-0175">Coiled coil</keyword>
<dbReference type="EMBL" id="JAOPGA020000625">
    <property type="protein sequence ID" value="KAL0480086.1"/>
    <property type="molecule type" value="Genomic_DNA"/>
</dbReference>
<dbReference type="PANTHER" id="PTHR23176">
    <property type="entry name" value="RHO/RAC/CDC GTPASE-ACTIVATING PROTEIN"/>
    <property type="match status" value="1"/>
</dbReference>
<dbReference type="GO" id="GO:0007165">
    <property type="term" value="P:signal transduction"/>
    <property type="evidence" value="ECO:0007669"/>
    <property type="project" value="InterPro"/>
</dbReference>
<feature type="domain" description="Rho-GAP" evidence="4">
    <location>
        <begin position="14"/>
        <end position="203"/>
    </location>
</feature>
<dbReference type="Pfam" id="PF00620">
    <property type="entry name" value="RhoGAP"/>
    <property type="match status" value="1"/>
</dbReference>
<dbReference type="PROSITE" id="PS50238">
    <property type="entry name" value="RHOGAP"/>
    <property type="match status" value="1"/>
</dbReference>
<evidence type="ECO:0000313" key="5">
    <source>
        <dbReference type="EMBL" id="KAL0480086.1"/>
    </source>
</evidence>
<evidence type="ECO:0000256" key="1">
    <source>
        <dbReference type="ARBA" id="ARBA00022468"/>
    </source>
</evidence>
<dbReference type="AlphaFoldDB" id="A0AAW2YRL2"/>
<dbReference type="Pfam" id="PF26116">
    <property type="entry name" value="FAM13A"/>
    <property type="match status" value="1"/>
</dbReference>
<name>A0AAW2YRL2_9EUKA</name>
<dbReference type="GO" id="GO:0005096">
    <property type="term" value="F:GTPase activator activity"/>
    <property type="evidence" value="ECO:0007669"/>
    <property type="project" value="UniProtKB-KW"/>
</dbReference>
<protein>
    <submittedName>
        <fullName evidence="5">GacJJ</fullName>
    </submittedName>
</protein>
<keyword evidence="1" id="KW-0343">GTPase activation</keyword>
<evidence type="ECO:0000259" key="4">
    <source>
        <dbReference type="PROSITE" id="PS50238"/>
    </source>
</evidence>
<organism evidence="5 6">
    <name type="scientific">Acrasis kona</name>
    <dbReference type="NCBI Taxonomy" id="1008807"/>
    <lineage>
        <taxon>Eukaryota</taxon>
        <taxon>Discoba</taxon>
        <taxon>Heterolobosea</taxon>
        <taxon>Tetramitia</taxon>
        <taxon>Eutetramitia</taxon>
        <taxon>Acrasidae</taxon>
        <taxon>Acrasis</taxon>
    </lineage>
</organism>
<comment type="caution">
    <text evidence="5">The sequence shown here is derived from an EMBL/GenBank/DDBJ whole genome shotgun (WGS) entry which is preliminary data.</text>
</comment>
<sequence>MAWWRKKNTKIFGVDVELAIKRSHLMNGIPLVLTRCVDTIEKEALTLEGIYRRVGDLGHVERIMKQYDTGKDPDIVQVDPFVLTSLLKKYFTLLPEPITSFELYFDFITAKKSKNREDKVKGVRELVMKLPEKNKLVLYFLLQHLVRVSKHSDQNKMSVQSLSIVFGPTLFRSTDNSSTRLFADAGHLGGCVEIMISNFDQVFDFMMPNQQMSVRQDEEIIKLMGPTSPSAATMRTSLPKESRIDKRATTYMNAKADNNIIKLNRDQRRIMSTRVGLNFVELSAQFYKEDQGNSKHVANISIPMPTSLNNYTQHNNTIQSPPKDAKLTNQFRARRMTKIMQLHQTNQLHAKLNQFDADANHSEELILLPRGDAPLPESPSTPPLSNLVNHPEDNKDGKASIPEDVEPHADVNQVLSDTVNLALLELTSLCETSFNDAWLTQVVVFDQWKKDPVLITSPQPETAAEQDSSEFNVFDARMSVKMIINQNIEQVDQESFDRELHSIRIDCDHPLQGVTARINLQKMRMGILTDNDVESVEGASPQDLKTERNLLKGELSRFDRYYQRERKCAVPKVVKLELKPLYDRYKKIVSSLHNVIKNEQPPSSSGVVVPINIVRVEKSLSGVVSPITPTYINYKVKPEHEEEYHRAKKRKHELKKKLHQYQDDFLKKNGRKINSKLDRKPIEKELEEYKKLKKVLSEMDSYARV</sequence>
<dbReference type="CDD" id="cd00159">
    <property type="entry name" value="RhoGAP"/>
    <property type="match status" value="1"/>
</dbReference>
<feature type="region of interest" description="Disordered" evidence="3">
    <location>
        <begin position="370"/>
        <end position="403"/>
    </location>
</feature>
<reference evidence="5 6" key="1">
    <citation type="submission" date="2024-03" db="EMBL/GenBank/DDBJ databases">
        <title>The Acrasis kona genome and developmental transcriptomes reveal deep origins of eukaryotic multicellular pathways.</title>
        <authorList>
            <person name="Sheikh S."/>
            <person name="Fu C.-J."/>
            <person name="Brown M.W."/>
            <person name="Baldauf S.L."/>
        </authorList>
    </citation>
    <scope>NUCLEOTIDE SEQUENCE [LARGE SCALE GENOMIC DNA]</scope>
    <source>
        <strain evidence="5 6">ATCC MYA-3509</strain>
    </source>
</reference>
<evidence type="ECO:0000256" key="2">
    <source>
        <dbReference type="SAM" id="Coils"/>
    </source>
</evidence>
<gene>
    <name evidence="5" type="ORF">AKO1_007271</name>
</gene>
<dbReference type="InterPro" id="IPR050729">
    <property type="entry name" value="Rho-GAP"/>
</dbReference>
<evidence type="ECO:0000256" key="3">
    <source>
        <dbReference type="SAM" id="MobiDB-lite"/>
    </source>
</evidence>
<dbReference type="Proteomes" id="UP001431209">
    <property type="component" value="Unassembled WGS sequence"/>
</dbReference>
<dbReference type="PANTHER" id="PTHR23176:SF129">
    <property type="entry name" value="RHO GTPASE ACTIVATING PROTEIN AT 16F, ISOFORM E-RELATED"/>
    <property type="match status" value="1"/>
</dbReference>
<evidence type="ECO:0000313" key="6">
    <source>
        <dbReference type="Proteomes" id="UP001431209"/>
    </source>
</evidence>
<dbReference type="Gene3D" id="1.10.555.10">
    <property type="entry name" value="Rho GTPase activation protein"/>
    <property type="match status" value="1"/>
</dbReference>
<accession>A0AAW2YRL2</accession>
<dbReference type="InterPro" id="IPR008936">
    <property type="entry name" value="Rho_GTPase_activation_prot"/>
</dbReference>
<keyword evidence="6" id="KW-1185">Reference proteome</keyword>
<dbReference type="SUPFAM" id="SSF48350">
    <property type="entry name" value="GTPase activation domain, GAP"/>
    <property type="match status" value="1"/>
</dbReference>
<dbReference type="InterPro" id="IPR000198">
    <property type="entry name" value="RhoGAP_dom"/>
</dbReference>
<proteinExistence type="predicted"/>
<dbReference type="InterPro" id="IPR059029">
    <property type="entry name" value="FAM13A_dom"/>
</dbReference>
<dbReference type="SMART" id="SM00324">
    <property type="entry name" value="RhoGAP"/>
    <property type="match status" value="1"/>
</dbReference>